<dbReference type="OrthoDB" id="583504at2"/>
<dbReference type="RefSeq" id="WP_132119209.1">
    <property type="nucleotide sequence ID" value="NZ_SLWS01000005.1"/>
</dbReference>
<evidence type="ECO:0000313" key="1">
    <source>
        <dbReference type="EMBL" id="TCO58455.1"/>
    </source>
</evidence>
<name>A0A4R2JWB5_9PSEU</name>
<sequence>MGLVVSVGIERQVLGYDEEAVAHYRSQFGALSAELAKTGITWAEPDATADLPSSRARLVGFGYSTVHYLRRVYALQARDDEVTPVPPGEELDDEPEDEEIYNLSSHLVCHSDCDGYYIPVDFDDPLYLDTGSVGSSQRLLRELADCARHIGITLSEDGTLSDEEAARVANGAADSPYPNEWDAWLALFEAARISIATGHAVVFH</sequence>
<protein>
    <submittedName>
        <fullName evidence="1">Uncharacterized protein</fullName>
    </submittedName>
</protein>
<dbReference type="AlphaFoldDB" id="A0A4R2JWB5"/>
<accession>A0A4R2JWB5</accession>
<dbReference type="Proteomes" id="UP000295680">
    <property type="component" value="Unassembled WGS sequence"/>
</dbReference>
<keyword evidence="2" id="KW-1185">Reference proteome</keyword>
<organism evidence="1 2">
    <name type="scientific">Actinocrispum wychmicini</name>
    <dbReference type="NCBI Taxonomy" id="1213861"/>
    <lineage>
        <taxon>Bacteria</taxon>
        <taxon>Bacillati</taxon>
        <taxon>Actinomycetota</taxon>
        <taxon>Actinomycetes</taxon>
        <taxon>Pseudonocardiales</taxon>
        <taxon>Pseudonocardiaceae</taxon>
        <taxon>Actinocrispum</taxon>
    </lineage>
</organism>
<gene>
    <name evidence="1" type="ORF">EV192_105524</name>
</gene>
<comment type="caution">
    <text evidence="1">The sequence shown here is derived from an EMBL/GenBank/DDBJ whole genome shotgun (WGS) entry which is preliminary data.</text>
</comment>
<proteinExistence type="predicted"/>
<dbReference type="EMBL" id="SLWS01000005">
    <property type="protein sequence ID" value="TCO58455.1"/>
    <property type="molecule type" value="Genomic_DNA"/>
</dbReference>
<reference evidence="1 2" key="1">
    <citation type="submission" date="2019-03" db="EMBL/GenBank/DDBJ databases">
        <title>Genomic Encyclopedia of Type Strains, Phase IV (KMG-IV): sequencing the most valuable type-strain genomes for metagenomic binning, comparative biology and taxonomic classification.</title>
        <authorList>
            <person name="Goeker M."/>
        </authorList>
    </citation>
    <scope>NUCLEOTIDE SEQUENCE [LARGE SCALE GENOMIC DNA]</scope>
    <source>
        <strain evidence="1 2">DSM 45934</strain>
    </source>
</reference>
<evidence type="ECO:0000313" key="2">
    <source>
        <dbReference type="Proteomes" id="UP000295680"/>
    </source>
</evidence>